<dbReference type="EMBL" id="AQHW01000015">
    <property type="protein sequence ID" value="KKB55219.1"/>
    <property type="molecule type" value="Genomic_DNA"/>
</dbReference>
<dbReference type="GO" id="GO:0030288">
    <property type="term" value="C:outer membrane-bounded periplasmic space"/>
    <property type="evidence" value="ECO:0007669"/>
    <property type="project" value="TreeGrafter"/>
</dbReference>
<evidence type="ECO:0000256" key="1">
    <source>
        <dbReference type="ARBA" id="ARBA00009179"/>
    </source>
</evidence>
<dbReference type="PANTHER" id="PTHR32060:SF30">
    <property type="entry name" value="CARBOXY-TERMINAL PROCESSING PROTEASE CTPA"/>
    <property type="match status" value="1"/>
</dbReference>
<keyword evidence="9" id="KW-1185">Reference proteome</keyword>
<dbReference type="GO" id="GO:0007165">
    <property type="term" value="P:signal transduction"/>
    <property type="evidence" value="ECO:0007669"/>
    <property type="project" value="TreeGrafter"/>
</dbReference>
<evidence type="ECO:0000256" key="4">
    <source>
        <dbReference type="ARBA" id="ARBA00022825"/>
    </source>
</evidence>
<dbReference type="SMART" id="SM00228">
    <property type="entry name" value="PDZ"/>
    <property type="match status" value="1"/>
</dbReference>
<dbReference type="Gene3D" id="3.90.226.10">
    <property type="entry name" value="2-enoyl-CoA Hydratase, Chain A, domain 1"/>
    <property type="match status" value="1"/>
</dbReference>
<evidence type="ECO:0000256" key="5">
    <source>
        <dbReference type="RuleBase" id="RU004404"/>
    </source>
</evidence>
<protein>
    <submittedName>
        <fullName evidence="8">C-terminal processing peptidase</fullName>
    </submittedName>
</protein>
<dbReference type="RefSeq" id="WP_028729749.1">
    <property type="nucleotide sequence ID" value="NZ_KE386764.1"/>
</dbReference>
<evidence type="ECO:0000313" key="9">
    <source>
        <dbReference type="Proteomes" id="UP000033035"/>
    </source>
</evidence>
<evidence type="ECO:0000256" key="6">
    <source>
        <dbReference type="SAM" id="MobiDB-lite"/>
    </source>
</evidence>
<dbReference type="PANTHER" id="PTHR32060">
    <property type="entry name" value="TAIL-SPECIFIC PROTEASE"/>
    <property type="match status" value="1"/>
</dbReference>
<comment type="caution">
    <text evidence="8">The sequence shown here is derived from an EMBL/GenBank/DDBJ whole genome shotgun (WGS) entry which is preliminary data.</text>
</comment>
<sequence length="586" mass="66131">MYKQIRRERLIGLFCLLLLFGSIMPGQAQKDNRFEVSKNLDIFNALIKEVEMFYVDSVDVEKTVRRGINSMLGSLDPYTEYYPEQEMDKLKIMTTGEYGGIGSYIRGRQEGGVYIIEPFEGMPAALAGLQAGDRILAIDTVDVTNKSSDEVSNLLKGVPNTKMGLKIQRPNEKKPREVELIRKQILVDQVTYYGVRGDSVGYIYLKGFTDKSAQEVKNAFEDLKKNHHIKSLILDLRNNGGGLLESATQIVSMFVPKGKEVVSTKGKISQWDRTYRTANEPLDTVMPMAVLINGNSASAAEIVSGSLQDMDRAVLVGQRSFGKGLVQSTRELPYNGSVKITMSKYYIPSGRCIQQMDYSHRKADGSVDAIPDSLTSVFYTSKGRPVRDGGGVRPEFEIEEEEMPTMMYYLATDFVLVDFVTNWAQKHKTIPSVEEFTVSDEDFEAFKNYAKEKNFTYDRQSEKVLKNLKEIAKFEGYMNSDSTIFNDLEARLTPNLDRDFELYKEQIKKLMASEIVKRYYFQKGELLESLKDDEVLEKALEVLGDQELYNKTLSTPEKGDSKPAEDNTKSSTGSGNIAYVFDQTVG</sequence>
<feature type="domain" description="PDZ" evidence="7">
    <location>
        <begin position="89"/>
        <end position="160"/>
    </location>
</feature>
<dbReference type="GO" id="GO:0004175">
    <property type="term" value="F:endopeptidase activity"/>
    <property type="evidence" value="ECO:0007669"/>
    <property type="project" value="TreeGrafter"/>
</dbReference>
<proteinExistence type="inferred from homology"/>
<comment type="similarity">
    <text evidence="1 5">Belongs to the peptidase S41A family.</text>
</comment>
<dbReference type="GO" id="GO:0006508">
    <property type="term" value="P:proteolysis"/>
    <property type="evidence" value="ECO:0007669"/>
    <property type="project" value="UniProtKB-KW"/>
</dbReference>
<dbReference type="PROSITE" id="PS50106">
    <property type="entry name" value="PDZ"/>
    <property type="match status" value="1"/>
</dbReference>
<reference evidence="8 9" key="1">
    <citation type="submission" date="2013-04" db="EMBL/GenBank/DDBJ databases">
        <title>The Genome Sequence of Parabacteroides gordonii DSM 23371.</title>
        <authorList>
            <consortium name="The Broad Institute Genomics Platform"/>
            <person name="Earl A."/>
            <person name="Ward D."/>
            <person name="Feldgarden M."/>
            <person name="Gevers D."/>
            <person name="Martens E."/>
            <person name="Sakamoto M."/>
            <person name="Benno Y."/>
            <person name="Suzuki N."/>
            <person name="Matsunaga N."/>
            <person name="Koshihara K."/>
            <person name="Seki M."/>
            <person name="Komiya H."/>
            <person name="Walker B."/>
            <person name="Young S."/>
            <person name="Zeng Q."/>
            <person name="Gargeya S."/>
            <person name="Fitzgerald M."/>
            <person name="Haas B."/>
            <person name="Abouelleil A."/>
            <person name="Allen A.W."/>
            <person name="Alvarado L."/>
            <person name="Arachchi H.M."/>
            <person name="Berlin A.M."/>
            <person name="Chapman S.B."/>
            <person name="Gainer-Dewar J."/>
            <person name="Goldberg J."/>
            <person name="Griggs A."/>
            <person name="Gujja S."/>
            <person name="Hansen M."/>
            <person name="Howarth C."/>
            <person name="Imamovic A."/>
            <person name="Ireland A."/>
            <person name="Larimer J."/>
            <person name="McCowan C."/>
            <person name="Murphy C."/>
            <person name="Pearson M."/>
            <person name="Poon T.W."/>
            <person name="Priest M."/>
            <person name="Roberts A."/>
            <person name="Saif S."/>
            <person name="Shea T."/>
            <person name="Sisk P."/>
            <person name="Sykes S."/>
            <person name="Wortman J."/>
            <person name="Nusbaum C."/>
            <person name="Birren B."/>
        </authorList>
    </citation>
    <scope>NUCLEOTIDE SEQUENCE [LARGE SCALE GENOMIC DNA]</scope>
    <source>
        <strain evidence="8 9">MS-1</strain>
    </source>
</reference>
<dbReference type="PATRIC" id="fig|1203610.3.peg.2744"/>
<dbReference type="SUPFAM" id="SSF52096">
    <property type="entry name" value="ClpP/crotonase"/>
    <property type="match status" value="1"/>
</dbReference>
<dbReference type="AlphaFoldDB" id="A0A0F5JBT6"/>
<dbReference type="Proteomes" id="UP000033035">
    <property type="component" value="Unassembled WGS sequence"/>
</dbReference>
<dbReference type="InterPro" id="IPR036034">
    <property type="entry name" value="PDZ_sf"/>
</dbReference>
<evidence type="ECO:0000256" key="2">
    <source>
        <dbReference type="ARBA" id="ARBA00022670"/>
    </source>
</evidence>
<keyword evidence="2 5" id="KW-0645">Protease</keyword>
<keyword evidence="3 5" id="KW-0378">Hydrolase</keyword>
<dbReference type="STRING" id="1203610.HMPREF1536_02679"/>
<evidence type="ECO:0000313" key="8">
    <source>
        <dbReference type="EMBL" id="KKB55219.1"/>
    </source>
</evidence>
<gene>
    <name evidence="8" type="ORF">HMPREF1536_02679</name>
</gene>
<accession>A0A0F5JBT6</accession>
<dbReference type="Pfam" id="PF17820">
    <property type="entry name" value="PDZ_6"/>
    <property type="match status" value="1"/>
</dbReference>
<keyword evidence="4 5" id="KW-0720">Serine protease</keyword>
<name>A0A0F5JBT6_9BACT</name>
<dbReference type="InterPro" id="IPR029045">
    <property type="entry name" value="ClpP/crotonase-like_dom_sf"/>
</dbReference>
<feature type="compositionally biased region" description="Basic and acidic residues" evidence="6">
    <location>
        <begin position="557"/>
        <end position="568"/>
    </location>
</feature>
<dbReference type="CDD" id="cd07560">
    <property type="entry name" value="Peptidase_S41_CPP"/>
    <property type="match status" value="1"/>
</dbReference>
<dbReference type="SMART" id="SM00245">
    <property type="entry name" value="TSPc"/>
    <property type="match status" value="1"/>
</dbReference>
<dbReference type="HOGENOM" id="CLU_017295_2_0_10"/>
<dbReference type="SUPFAM" id="SSF50156">
    <property type="entry name" value="PDZ domain-like"/>
    <property type="match status" value="1"/>
</dbReference>
<evidence type="ECO:0000259" key="7">
    <source>
        <dbReference type="PROSITE" id="PS50106"/>
    </source>
</evidence>
<dbReference type="InterPro" id="IPR004447">
    <property type="entry name" value="Peptidase_S41A"/>
</dbReference>
<dbReference type="Gene3D" id="3.30.750.44">
    <property type="match status" value="1"/>
</dbReference>
<evidence type="ECO:0000256" key="3">
    <source>
        <dbReference type="ARBA" id="ARBA00022801"/>
    </source>
</evidence>
<dbReference type="InterPro" id="IPR001478">
    <property type="entry name" value="PDZ"/>
</dbReference>
<dbReference type="NCBIfam" id="TIGR00225">
    <property type="entry name" value="prc"/>
    <property type="match status" value="1"/>
</dbReference>
<dbReference type="Pfam" id="PF03572">
    <property type="entry name" value="Peptidase_S41"/>
    <property type="match status" value="1"/>
</dbReference>
<dbReference type="InterPro" id="IPR005151">
    <property type="entry name" value="Tail-specific_protease"/>
</dbReference>
<dbReference type="Gene3D" id="2.30.42.10">
    <property type="match status" value="1"/>
</dbReference>
<dbReference type="GO" id="GO:0008236">
    <property type="term" value="F:serine-type peptidase activity"/>
    <property type="evidence" value="ECO:0007669"/>
    <property type="project" value="UniProtKB-KW"/>
</dbReference>
<dbReference type="InterPro" id="IPR041489">
    <property type="entry name" value="PDZ_6"/>
</dbReference>
<organism evidence="8 9">
    <name type="scientific">Parabacteroides gordonii MS-1 = DSM 23371</name>
    <dbReference type="NCBI Taxonomy" id="1203610"/>
    <lineage>
        <taxon>Bacteria</taxon>
        <taxon>Pseudomonadati</taxon>
        <taxon>Bacteroidota</taxon>
        <taxon>Bacteroidia</taxon>
        <taxon>Bacteroidales</taxon>
        <taxon>Tannerellaceae</taxon>
        <taxon>Parabacteroides</taxon>
    </lineage>
</organism>
<feature type="region of interest" description="Disordered" evidence="6">
    <location>
        <begin position="551"/>
        <end position="578"/>
    </location>
</feature>
<dbReference type="CDD" id="cd06782">
    <property type="entry name" value="cpPDZ_CPP-like"/>
    <property type="match status" value="1"/>
</dbReference>